<organism evidence="3 4">
    <name type="scientific">Clostridium punense</name>
    <dbReference type="NCBI Taxonomy" id="1054297"/>
    <lineage>
        <taxon>Bacteria</taxon>
        <taxon>Bacillati</taxon>
        <taxon>Bacillota</taxon>
        <taxon>Clostridia</taxon>
        <taxon>Eubacteriales</taxon>
        <taxon>Clostridiaceae</taxon>
        <taxon>Clostridium</taxon>
    </lineage>
</organism>
<dbReference type="Proteomes" id="UP001519308">
    <property type="component" value="Unassembled WGS sequence"/>
</dbReference>
<dbReference type="InterPro" id="IPR036390">
    <property type="entry name" value="WH_DNA-bd_sf"/>
</dbReference>
<dbReference type="InterPro" id="IPR026043">
    <property type="entry name" value="NadR"/>
</dbReference>
<dbReference type="PANTHER" id="PTHR40068:SF1">
    <property type="entry name" value="TRANSCRIPTION REPRESSOR NIAR-RELATED"/>
    <property type="match status" value="1"/>
</dbReference>
<dbReference type="PANTHER" id="PTHR40068">
    <property type="entry name" value="TRANSCRIPTION REPRESSOR NIAR-RELATED"/>
    <property type="match status" value="1"/>
</dbReference>
<evidence type="ECO:0000313" key="3">
    <source>
        <dbReference type="EMBL" id="MBP2024328.1"/>
    </source>
</evidence>
<dbReference type="SUPFAM" id="SSF75500">
    <property type="entry name" value="Putative transcriptional regulator TM1602, C-terminal domain"/>
    <property type="match status" value="1"/>
</dbReference>
<name>A0ABS4K958_9CLOT</name>
<proteinExistence type="predicted"/>
<dbReference type="Gene3D" id="1.10.10.10">
    <property type="entry name" value="Winged helix-like DNA-binding domain superfamily/Winged helix DNA-binding domain"/>
    <property type="match status" value="1"/>
</dbReference>
<sequence length="175" mass="19692">MSSKSRRDKIRELFINNKEPLKGQALAEMFNVTRQVIVKDIAIIRAEGLSIIATPEGYIVPVDNSNTLKRVIAVSHSKNNMEDELKTIVKYGATIEDVIVEHPLYGEIKAMLMIKNLFDLESFVEKFNNYAAEPLSSITNGVHLHTICCDNEDILNKIIEELGKKGYLADAKDKD</sequence>
<protein>
    <submittedName>
        <fullName evidence="3">Transcriptional regulator of NAD metabolism</fullName>
    </submittedName>
</protein>
<accession>A0ABS4K958</accession>
<reference evidence="3 4" key="1">
    <citation type="submission" date="2021-03" db="EMBL/GenBank/DDBJ databases">
        <title>Genomic Encyclopedia of Type Strains, Phase IV (KMG-IV): sequencing the most valuable type-strain genomes for metagenomic binning, comparative biology and taxonomic classification.</title>
        <authorList>
            <person name="Goeker M."/>
        </authorList>
    </citation>
    <scope>NUCLEOTIDE SEQUENCE [LARGE SCALE GENOMIC DNA]</scope>
    <source>
        <strain evidence="3 4">DSM 28650</strain>
    </source>
</reference>
<evidence type="ECO:0000313" key="4">
    <source>
        <dbReference type="Proteomes" id="UP001519308"/>
    </source>
</evidence>
<dbReference type="Pfam" id="PF08279">
    <property type="entry name" value="HTH_11"/>
    <property type="match status" value="1"/>
</dbReference>
<dbReference type="InterPro" id="IPR035922">
    <property type="entry name" value="3H_dom_sf"/>
</dbReference>
<gene>
    <name evidence="3" type="ORF">J2Z44_004188</name>
</gene>
<comment type="caution">
    <text evidence="3">The sequence shown here is derived from an EMBL/GenBank/DDBJ whole genome shotgun (WGS) entry which is preliminary data.</text>
</comment>
<dbReference type="RefSeq" id="WP_021282779.1">
    <property type="nucleotide sequence ID" value="NZ_JAGGLL010000061.1"/>
</dbReference>
<dbReference type="SUPFAM" id="SSF46785">
    <property type="entry name" value="Winged helix' DNA-binding domain"/>
    <property type="match status" value="1"/>
</dbReference>
<dbReference type="EMBL" id="JAGGLL010000061">
    <property type="protein sequence ID" value="MBP2024328.1"/>
    <property type="molecule type" value="Genomic_DNA"/>
</dbReference>
<evidence type="ECO:0000259" key="2">
    <source>
        <dbReference type="Pfam" id="PF08279"/>
    </source>
</evidence>
<dbReference type="PIRSF" id="PIRSF037847">
    <property type="entry name" value="NiaR"/>
    <property type="match status" value="1"/>
</dbReference>
<feature type="domain" description="Helix-turn-helix type 11" evidence="2">
    <location>
        <begin position="6"/>
        <end position="59"/>
    </location>
</feature>
<evidence type="ECO:0000259" key="1">
    <source>
        <dbReference type="Pfam" id="PF02829"/>
    </source>
</evidence>
<dbReference type="InterPro" id="IPR036388">
    <property type="entry name" value="WH-like_DNA-bd_sf"/>
</dbReference>
<feature type="domain" description="3H" evidence="1">
    <location>
        <begin position="72"/>
        <end position="168"/>
    </location>
</feature>
<dbReference type="InterPro" id="IPR013196">
    <property type="entry name" value="HTH_11"/>
</dbReference>
<dbReference type="Gene3D" id="3.30.1340.20">
    <property type="entry name" value="3H domain"/>
    <property type="match status" value="1"/>
</dbReference>
<dbReference type="Pfam" id="PF02829">
    <property type="entry name" value="3H"/>
    <property type="match status" value="1"/>
</dbReference>
<keyword evidence="4" id="KW-1185">Reference proteome</keyword>
<dbReference type="InterPro" id="IPR004173">
    <property type="entry name" value="3H_domain"/>
</dbReference>